<sequence length="563" mass="61031">MSSGNPGGTFNANPSVGDGRNGGDDLGAGDQPAHVPSATLPKAGEVQSVRSPRWCNVHVQGSLGAKGGASKMQEAKGSRFTTLSTESPNGVEIEDELQLVEEENGVHVSSPVGQLAAMGNAIDTPVNVGKVDEQQHKRQIAQGKRVGTVSGVGKSLAGKVVPTVDSELGEIQIGGVVSVASQETVVRASSSLNGEKHVAVRIGSEDEPRTNRSVRGRVLPASIRGSVTKTSSKNQLGVKWGSKVNLKSSKSDDRGALKLGLSSRLSSLVSDLNKAADEEEMRLAHSRVIGATDDVRIEWKTNSVFEQPAPRPLRVMDMVSVNGVWDWDLLGAMLPREKLDLIASIPPPQSGAGVDIPGWRWDDKRLFSTRSAYEFLVHDSDSGDSIIWKRIWKLEIPHRIRVFLWLTFHERLLTHAERRGEGGVDTSGVSGGSGGFFSLPFHDWLCTNMLNASFIPSDGEWVVRFAVLCWLLWKRRCRLLLDSDVGVMDDILTRGNRLVEECCRIDSVATESRLGQGMESMLFAMAPVDIVCLVEKEQRDSSPMTALPLYIEQEVIFDPGGSI</sequence>
<feature type="domain" description="Reverse transcriptase zinc-binding" evidence="2">
    <location>
        <begin position="367"/>
        <end position="417"/>
    </location>
</feature>
<feature type="compositionally biased region" description="Polar residues" evidence="1">
    <location>
        <begin position="1"/>
        <end position="14"/>
    </location>
</feature>
<organism evidence="3 4">
    <name type="scientific">Hibiscus sabdariffa</name>
    <name type="common">roselle</name>
    <dbReference type="NCBI Taxonomy" id="183260"/>
    <lineage>
        <taxon>Eukaryota</taxon>
        <taxon>Viridiplantae</taxon>
        <taxon>Streptophyta</taxon>
        <taxon>Embryophyta</taxon>
        <taxon>Tracheophyta</taxon>
        <taxon>Spermatophyta</taxon>
        <taxon>Magnoliopsida</taxon>
        <taxon>eudicotyledons</taxon>
        <taxon>Gunneridae</taxon>
        <taxon>Pentapetalae</taxon>
        <taxon>rosids</taxon>
        <taxon>malvids</taxon>
        <taxon>Malvales</taxon>
        <taxon>Malvaceae</taxon>
        <taxon>Malvoideae</taxon>
        <taxon>Hibiscus</taxon>
    </lineage>
</organism>
<evidence type="ECO:0000313" key="4">
    <source>
        <dbReference type="Proteomes" id="UP001396334"/>
    </source>
</evidence>
<evidence type="ECO:0000259" key="2">
    <source>
        <dbReference type="Pfam" id="PF13966"/>
    </source>
</evidence>
<reference evidence="3 4" key="1">
    <citation type="journal article" date="2024" name="G3 (Bethesda)">
        <title>Genome assembly of Hibiscus sabdariffa L. provides insights into metabolisms of medicinal natural products.</title>
        <authorList>
            <person name="Kim T."/>
        </authorList>
    </citation>
    <scope>NUCLEOTIDE SEQUENCE [LARGE SCALE GENOMIC DNA]</scope>
    <source>
        <strain evidence="3">TK-2024</strain>
        <tissue evidence="3">Old leaves</tissue>
    </source>
</reference>
<keyword evidence="4" id="KW-1185">Reference proteome</keyword>
<proteinExistence type="predicted"/>
<dbReference type="EMBL" id="JBBPBN010000022">
    <property type="protein sequence ID" value="KAK9011925.1"/>
    <property type="molecule type" value="Genomic_DNA"/>
</dbReference>
<accession>A0ABR2RG44</accession>
<evidence type="ECO:0000313" key="3">
    <source>
        <dbReference type="EMBL" id="KAK9011925.1"/>
    </source>
</evidence>
<dbReference type="Proteomes" id="UP001396334">
    <property type="component" value="Unassembled WGS sequence"/>
</dbReference>
<gene>
    <name evidence="3" type="ORF">V6N11_039998</name>
</gene>
<comment type="caution">
    <text evidence="3">The sequence shown here is derived from an EMBL/GenBank/DDBJ whole genome shotgun (WGS) entry which is preliminary data.</text>
</comment>
<dbReference type="InterPro" id="IPR026960">
    <property type="entry name" value="RVT-Znf"/>
</dbReference>
<name>A0ABR2RG44_9ROSI</name>
<feature type="region of interest" description="Disordered" evidence="1">
    <location>
        <begin position="1"/>
        <end position="48"/>
    </location>
</feature>
<evidence type="ECO:0000256" key="1">
    <source>
        <dbReference type="SAM" id="MobiDB-lite"/>
    </source>
</evidence>
<protein>
    <recommendedName>
        <fullName evidence="2">Reverse transcriptase zinc-binding domain-containing protein</fullName>
    </recommendedName>
</protein>
<dbReference type="Pfam" id="PF13966">
    <property type="entry name" value="zf-RVT"/>
    <property type="match status" value="1"/>
</dbReference>